<sequence length="286" mass="32848">LRLAFSRKRFKNANYVDDVYPFIWRNFSHAGYVTLYGEDAFALGLLSHDDINLVEVEDEDLANTLKEMHEKGELDNTVRLPFFSIALPEAFRKTERGKKMYDNLLKNKDRFLDRADERTATHHSYARSRCCRTPSIPIYGSTQHLFKAGVEPHWCTCLNWKSALDNPEDKAVSEKLAHAVVAVINRQLKDVFHLCAVLSLKELMEAKKLVPNEGLLKYKNVKDNDGFVPDFGVQVTLFYDFKASEVHIDLTSISHPNKFGDMPHCIINENYFLATFCVCHDKVVQS</sequence>
<reference evidence="1" key="1">
    <citation type="submission" date="2017-02" db="UniProtKB">
        <authorList>
            <consortium name="WormBaseParasite"/>
        </authorList>
    </citation>
    <scope>IDENTIFICATION</scope>
</reference>
<name>A0A0N4Y7K9_NIPBR</name>
<accession>A0A0N4Y7K9</accession>
<dbReference type="PANTHER" id="PTHR10974">
    <property type="entry name" value="FI08016P-RELATED"/>
    <property type="match status" value="1"/>
</dbReference>
<dbReference type="PANTHER" id="PTHR10974:SF1">
    <property type="entry name" value="FI08016P-RELATED"/>
    <property type="match status" value="1"/>
</dbReference>
<dbReference type="Pfam" id="PF02995">
    <property type="entry name" value="DUF229"/>
    <property type="match status" value="2"/>
</dbReference>
<organism evidence="1">
    <name type="scientific">Nippostrongylus brasiliensis</name>
    <name type="common">Rat hookworm</name>
    <dbReference type="NCBI Taxonomy" id="27835"/>
    <lineage>
        <taxon>Eukaryota</taxon>
        <taxon>Metazoa</taxon>
        <taxon>Ecdysozoa</taxon>
        <taxon>Nematoda</taxon>
        <taxon>Chromadorea</taxon>
        <taxon>Rhabditida</taxon>
        <taxon>Rhabditina</taxon>
        <taxon>Rhabditomorpha</taxon>
        <taxon>Strongyloidea</taxon>
        <taxon>Heligmosomidae</taxon>
        <taxon>Nippostrongylus</taxon>
    </lineage>
</organism>
<dbReference type="InterPro" id="IPR004245">
    <property type="entry name" value="DUF229"/>
</dbReference>
<evidence type="ECO:0000313" key="1">
    <source>
        <dbReference type="WBParaSite" id="NBR_0001214801-mRNA-1"/>
    </source>
</evidence>
<protein>
    <submittedName>
        <fullName evidence="1">SAM domain-containing protein</fullName>
    </submittedName>
</protein>
<dbReference type="GO" id="GO:0005615">
    <property type="term" value="C:extracellular space"/>
    <property type="evidence" value="ECO:0007669"/>
    <property type="project" value="TreeGrafter"/>
</dbReference>
<dbReference type="WBParaSite" id="NBR_0001214801-mRNA-1">
    <property type="protein sequence ID" value="NBR_0001214801-mRNA-1"/>
    <property type="gene ID" value="NBR_0001214801"/>
</dbReference>
<dbReference type="AlphaFoldDB" id="A0A0N4Y7K9"/>
<proteinExistence type="predicted"/>